<dbReference type="AlphaFoldDB" id="K9YU20"/>
<gene>
    <name evidence="2" type="ORF">Dacsa_0868</name>
</gene>
<dbReference type="eggNOG" id="COG3007">
    <property type="taxonomic scope" value="Bacteria"/>
</dbReference>
<keyword evidence="3" id="KW-1185">Reference proteome</keyword>
<proteinExistence type="predicted"/>
<accession>K9YU20</accession>
<protein>
    <recommendedName>
        <fullName evidence="1">HepT-like domain-containing protein</fullName>
    </recommendedName>
</protein>
<dbReference type="InterPro" id="IPR048769">
    <property type="entry name" value="HepT-like_dom"/>
</dbReference>
<evidence type="ECO:0000313" key="2">
    <source>
        <dbReference type="EMBL" id="AFZ49608.1"/>
    </source>
</evidence>
<sequence>MTNRDIFQRIEQELTELEAVTNQVQRFLQEREITQSSVSQDAIINALALTLHSFYTGVERIFQVVARQIDYLEPSGENWHRQLLEQMSLEIPEIRPALISTSIRTDLDEIRRFRHVVRSIYAYKIESKPVLKLANKIPTIWKDLEGEIRQFIYTFS</sequence>
<dbReference type="PATRIC" id="fig|13035.3.peg.973"/>
<reference evidence="2" key="1">
    <citation type="submission" date="2012-04" db="EMBL/GenBank/DDBJ databases">
        <title>Finished genome of Dactylococcopsis salina PCC 8305.</title>
        <authorList>
            <consortium name="US DOE Joint Genome Institute"/>
            <person name="Gugger M."/>
            <person name="Coursin T."/>
            <person name="Rippka R."/>
            <person name="Tandeau De Marsac N."/>
            <person name="Huntemann M."/>
            <person name="Wei C.-L."/>
            <person name="Han J."/>
            <person name="Detter J.C."/>
            <person name="Han C."/>
            <person name="Tapia R."/>
            <person name="Daligault H."/>
            <person name="Chen A."/>
            <person name="Krypides N."/>
            <person name="Mavromatis K."/>
            <person name="Markowitz V."/>
            <person name="Szeto E."/>
            <person name="Ivanova N."/>
            <person name="Ovchinnikova G."/>
            <person name="Pagani I."/>
            <person name="Pati A."/>
            <person name="Goodwin L."/>
            <person name="Peters L."/>
            <person name="Pitluck S."/>
            <person name="Woyke T."/>
            <person name="Kerfeld C."/>
        </authorList>
    </citation>
    <scope>NUCLEOTIDE SEQUENCE [LARGE SCALE GENOMIC DNA]</scope>
    <source>
        <strain evidence="2">PCC 8305</strain>
    </source>
</reference>
<evidence type="ECO:0000313" key="3">
    <source>
        <dbReference type="Proteomes" id="UP000010482"/>
    </source>
</evidence>
<name>K9YU20_DACS8</name>
<evidence type="ECO:0000259" key="1">
    <source>
        <dbReference type="Pfam" id="PF20797"/>
    </source>
</evidence>
<dbReference type="STRING" id="13035.Dacsa_0868"/>
<dbReference type="EMBL" id="CP003944">
    <property type="protein sequence ID" value="AFZ49608.1"/>
    <property type="molecule type" value="Genomic_DNA"/>
</dbReference>
<dbReference type="KEGG" id="dsl:Dacsa_0868"/>
<dbReference type="OrthoDB" id="9792853at2"/>
<feature type="domain" description="HepT-like" evidence="1">
    <location>
        <begin position="46"/>
        <end position="153"/>
    </location>
</feature>
<organism evidence="2 3">
    <name type="scientific">Dactylococcopsis salina (strain PCC 8305)</name>
    <name type="common">Myxobactron salinum</name>
    <dbReference type="NCBI Taxonomy" id="13035"/>
    <lineage>
        <taxon>Bacteria</taxon>
        <taxon>Bacillati</taxon>
        <taxon>Cyanobacteriota</taxon>
        <taxon>Cyanophyceae</taxon>
        <taxon>Nodosilineales</taxon>
        <taxon>Cymatolegaceae</taxon>
        <taxon>Dactylococcopsis</taxon>
    </lineage>
</organism>
<dbReference type="HOGENOM" id="CLU_131990_0_0_3"/>
<dbReference type="Pfam" id="PF20797">
    <property type="entry name" value="HepT-like_2"/>
    <property type="match status" value="1"/>
</dbReference>
<dbReference type="Proteomes" id="UP000010482">
    <property type="component" value="Chromosome"/>
</dbReference>
<dbReference type="RefSeq" id="WP_015228620.1">
    <property type="nucleotide sequence ID" value="NC_019780.1"/>
</dbReference>